<accession>A0A024G1N0</accession>
<gene>
    <name evidence="1" type="ORF">BN9_012200</name>
</gene>
<dbReference type="InParanoid" id="A0A024G1N0"/>
<organism evidence="1 2">
    <name type="scientific">Albugo candida</name>
    <dbReference type="NCBI Taxonomy" id="65357"/>
    <lineage>
        <taxon>Eukaryota</taxon>
        <taxon>Sar</taxon>
        <taxon>Stramenopiles</taxon>
        <taxon>Oomycota</taxon>
        <taxon>Peronosporomycetes</taxon>
        <taxon>Albuginales</taxon>
        <taxon>Albuginaceae</taxon>
        <taxon>Albugo</taxon>
    </lineage>
</organism>
<comment type="caution">
    <text evidence="1">The sequence shown here is derived from an EMBL/GenBank/DDBJ whole genome shotgun (WGS) entry which is preliminary data.</text>
</comment>
<evidence type="ECO:0000313" key="2">
    <source>
        <dbReference type="Proteomes" id="UP000053237"/>
    </source>
</evidence>
<dbReference type="Proteomes" id="UP000053237">
    <property type="component" value="Unassembled WGS sequence"/>
</dbReference>
<name>A0A024G1N0_9STRA</name>
<reference evidence="1 2" key="1">
    <citation type="submission" date="2012-05" db="EMBL/GenBank/DDBJ databases">
        <title>Recombination and specialization in a pathogen metapopulation.</title>
        <authorList>
            <person name="Gardiner A."/>
            <person name="Kemen E."/>
            <person name="Schultz-Larsen T."/>
            <person name="MacLean D."/>
            <person name="Van Oosterhout C."/>
            <person name="Jones J.D.G."/>
        </authorList>
    </citation>
    <scope>NUCLEOTIDE SEQUENCE [LARGE SCALE GENOMIC DNA]</scope>
    <source>
        <strain evidence="1 2">Ac Nc2</strain>
    </source>
</reference>
<keyword evidence="2" id="KW-1185">Reference proteome</keyword>
<protein>
    <submittedName>
        <fullName evidence="1">Uncharacterized protein</fullName>
    </submittedName>
</protein>
<sequence>MGLIMLLEKRKRKEEDYRQASFSYSLYSWCFFRQFLCFECIEMLLSAVHCSSGLPRFVASQTCHDNFDGYTHKLALSLAALLLHSSSLSCARMDTTKAWKV</sequence>
<dbReference type="AlphaFoldDB" id="A0A024G1N0"/>
<dbReference type="EMBL" id="CAIX01000008">
    <property type="protein sequence ID" value="CCI40436.1"/>
    <property type="molecule type" value="Genomic_DNA"/>
</dbReference>
<proteinExistence type="predicted"/>
<evidence type="ECO:0000313" key="1">
    <source>
        <dbReference type="EMBL" id="CCI40436.1"/>
    </source>
</evidence>